<evidence type="ECO:0000313" key="2">
    <source>
        <dbReference type="Proteomes" id="UP000324800"/>
    </source>
</evidence>
<comment type="caution">
    <text evidence="1">The sequence shown here is derived from an EMBL/GenBank/DDBJ whole genome shotgun (WGS) entry which is preliminary data.</text>
</comment>
<dbReference type="AlphaFoldDB" id="A0A5J4WHC9"/>
<gene>
    <name evidence="1" type="ORF">EZS28_010385</name>
</gene>
<sequence length="177" mass="19716">MDAVKTQDSYRLIVSKGDYAYSAEDQLVWIYDTSWYETDQVVPDYVTPASDANPQSDGTVTAGISTEYSRGDHVHPLNITTSIYPQDSASGSVGTSYYYTRNDHSHPLNITTTIPTQDSASESIDTTNYYARNDHLHPLNVKTNVSIISFVNGVGVNGTSDFYARHDHVHPQQLIYE</sequence>
<reference evidence="1 2" key="1">
    <citation type="submission" date="2019-03" db="EMBL/GenBank/DDBJ databases">
        <title>Single cell metagenomics reveals metabolic interactions within the superorganism composed of flagellate Streblomastix strix and complex community of Bacteroidetes bacteria on its surface.</title>
        <authorList>
            <person name="Treitli S.C."/>
            <person name="Kolisko M."/>
            <person name="Husnik F."/>
            <person name="Keeling P."/>
            <person name="Hampl V."/>
        </authorList>
    </citation>
    <scope>NUCLEOTIDE SEQUENCE [LARGE SCALE GENOMIC DNA]</scope>
    <source>
        <strain evidence="1">ST1C</strain>
    </source>
</reference>
<protein>
    <submittedName>
        <fullName evidence="1">Uncharacterized protein</fullName>
    </submittedName>
</protein>
<organism evidence="1 2">
    <name type="scientific">Streblomastix strix</name>
    <dbReference type="NCBI Taxonomy" id="222440"/>
    <lineage>
        <taxon>Eukaryota</taxon>
        <taxon>Metamonada</taxon>
        <taxon>Preaxostyla</taxon>
        <taxon>Oxymonadida</taxon>
        <taxon>Streblomastigidae</taxon>
        <taxon>Streblomastix</taxon>
    </lineage>
</organism>
<dbReference type="Proteomes" id="UP000324800">
    <property type="component" value="Unassembled WGS sequence"/>
</dbReference>
<dbReference type="EMBL" id="SNRW01002049">
    <property type="protein sequence ID" value="KAA6394086.1"/>
    <property type="molecule type" value="Genomic_DNA"/>
</dbReference>
<accession>A0A5J4WHC9</accession>
<name>A0A5J4WHC9_9EUKA</name>
<evidence type="ECO:0000313" key="1">
    <source>
        <dbReference type="EMBL" id="KAA6394086.1"/>
    </source>
</evidence>
<proteinExistence type="predicted"/>